<dbReference type="AlphaFoldDB" id="A0A0U9H5Y3"/>
<dbReference type="Proteomes" id="UP000052946">
    <property type="component" value="Unassembled WGS sequence"/>
</dbReference>
<accession>A0A0U9H5Y3</accession>
<evidence type="ECO:0000313" key="1">
    <source>
        <dbReference type="EMBL" id="GAQ18133.1"/>
    </source>
</evidence>
<dbReference type="EMBL" id="BBXV01000024">
    <property type="protein sequence ID" value="GAQ18133.1"/>
    <property type="molecule type" value="Genomic_DNA"/>
</dbReference>
<reference evidence="1 2" key="2">
    <citation type="journal article" date="2016" name="Genome Announc.">
        <title>Draft Genome Sequence of Oceanobacillus picturae Heshi-B3, Isolated from Fermented Rice Bran in a Traditional Japanese Seafood Dish.</title>
        <authorList>
            <person name="Akuzawa S."/>
            <person name="Nagaoka J."/>
            <person name="Kanekatsu M."/>
            <person name="Kanesaki Y."/>
            <person name="Suzuki T."/>
        </authorList>
    </citation>
    <scope>NUCLEOTIDE SEQUENCE [LARGE SCALE GENOMIC DNA]</scope>
    <source>
        <strain evidence="1 2">Heshi-B3</strain>
    </source>
</reference>
<reference evidence="2" key="1">
    <citation type="submission" date="2015-07" db="EMBL/GenBank/DDBJ databases">
        <title>Draft Genome Sequence of Oceanobacillus picturae Heshi-B3 that Was Isolated from Fermented Rice Bran with Aging Salted Mackerel, Which Was Named Heshiko as Traditional Fermented Seafood in Japan.</title>
        <authorList>
            <person name="Akuzawa S."/>
            <person name="Nakagawa J."/>
            <person name="Kanekatsu T."/>
            <person name="Kanesaki Y."/>
            <person name="Suzuki T."/>
        </authorList>
    </citation>
    <scope>NUCLEOTIDE SEQUENCE [LARGE SCALE GENOMIC DNA]</scope>
    <source>
        <strain evidence="2">Heshi-B3</strain>
    </source>
</reference>
<evidence type="ECO:0000313" key="2">
    <source>
        <dbReference type="Proteomes" id="UP000052946"/>
    </source>
</evidence>
<sequence length="149" mass="17067">MVAIARTVAADKTPMVGKSKSPKKSNTGLIMTPPPKPAIAPSVEASKPIIKYKMNISTSSQKQIPYYFKSLANKPSLSKYQYVIGYNQLVWGADQKYKIGHLILNLVEKPISFVFFKYNEAYSDHAYDISWRESYTYDEKKQLKRLYNE</sequence>
<gene>
    <name evidence="1" type="ORF">OPHB3_2072</name>
</gene>
<proteinExistence type="predicted"/>
<organism evidence="1 2">
    <name type="scientific">Oceanobacillus picturae</name>
    <dbReference type="NCBI Taxonomy" id="171693"/>
    <lineage>
        <taxon>Bacteria</taxon>
        <taxon>Bacillati</taxon>
        <taxon>Bacillota</taxon>
        <taxon>Bacilli</taxon>
        <taxon>Bacillales</taxon>
        <taxon>Bacillaceae</taxon>
        <taxon>Oceanobacillus</taxon>
    </lineage>
</organism>
<protein>
    <submittedName>
        <fullName evidence="1">Uncharacterized protein</fullName>
    </submittedName>
</protein>
<comment type="caution">
    <text evidence="1">The sequence shown here is derived from an EMBL/GenBank/DDBJ whole genome shotgun (WGS) entry which is preliminary data.</text>
</comment>
<name>A0A0U9H5Y3_9BACI</name>